<sequence length="134" mass="15304">MRFRKAFLQPDTDETIESHVAFHVEHLLQSVSPEVSPSPLLENVASSNLCFGVPMNWALQDAVRDKRIRIELRERLSRFETRLSGISEINLAEDRNNNQVKFVISASCLTNDVWQAVELQTTLSRMDQFSEEGA</sequence>
<dbReference type="RefSeq" id="WP_189438987.1">
    <property type="nucleotide sequence ID" value="NZ_BMXE01000013.1"/>
</dbReference>
<gene>
    <name evidence="1" type="ORF">GCM10007094_44320</name>
</gene>
<proteinExistence type="predicted"/>
<evidence type="ECO:0008006" key="3">
    <source>
        <dbReference type="Google" id="ProtNLM"/>
    </source>
</evidence>
<dbReference type="EMBL" id="BMXE01000013">
    <property type="protein sequence ID" value="GHB50181.1"/>
    <property type="molecule type" value="Genomic_DNA"/>
</dbReference>
<evidence type="ECO:0000313" key="1">
    <source>
        <dbReference type="EMBL" id="GHB50181.1"/>
    </source>
</evidence>
<evidence type="ECO:0000313" key="2">
    <source>
        <dbReference type="Proteomes" id="UP000637980"/>
    </source>
</evidence>
<dbReference type="Proteomes" id="UP000637980">
    <property type="component" value="Unassembled WGS sequence"/>
</dbReference>
<comment type="caution">
    <text evidence="1">The sequence shown here is derived from an EMBL/GenBank/DDBJ whole genome shotgun (WGS) entry which is preliminary data.</text>
</comment>
<protein>
    <recommendedName>
        <fullName evidence="3">IraD/Gp25-like domain-containing protein</fullName>
    </recommendedName>
</protein>
<reference evidence="2" key="1">
    <citation type="journal article" date="2019" name="Int. J. Syst. Evol. Microbiol.">
        <title>The Global Catalogue of Microorganisms (GCM) 10K type strain sequencing project: providing services to taxonomists for standard genome sequencing and annotation.</title>
        <authorList>
            <consortium name="The Broad Institute Genomics Platform"/>
            <consortium name="The Broad Institute Genome Sequencing Center for Infectious Disease"/>
            <person name="Wu L."/>
            <person name="Ma J."/>
        </authorList>
    </citation>
    <scope>NUCLEOTIDE SEQUENCE [LARGE SCALE GENOMIC DNA]</scope>
    <source>
        <strain evidence="2">KCTC 12861</strain>
    </source>
</reference>
<organism evidence="1 2">
    <name type="scientific">Pseudovibrio japonicus</name>
    <dbReference type="NCBI Taxonomy" id="366534"/>
    <lineage>
        <taxon>Bacteria</taxon>
        <taxon>Pseudomonadati</taxon>
        <taxon>Pseudomonadota</taxon>
        <taxon>Alphaproteobacteria</taxon>
        <taxon>Hyphomicrobiales</taxon>
        <taxon>Stappiaceae</taxon>
        <taxon>Pseudovibrio</taxon>
    </lineage>
</organism>
<name>A0ABQ3ETN8_9HYPH</name>
<keyword evidence="2" id="KW-1185">Reference proteome</keyword>
<accession>A0ABQ3ETN8</accession>